<evidence type="ECO:0000313" key="3">
    <source>
        <dbReference type="Proteomes" id="UP000887013"/>
    </source>
</evidence>
<sequence length="97" mass="10827">MGCYKLSSDKLSSVSRSCSSNTTKSPIIKINISLIIPNDKLRSQPHKYESFGQNKNQGAKEISGPTSHYDDLIYDDLVGQNNKHIATSELKENKEQL</sequence>
<organism evidence="2 3">
    <name type="scientific">Nephila pilipes</name>
    <name type="common">Giant wood spider</name>
    <name type="synonym">Nephila maculata</name>
    <dbReference type="NCBI Taxonomy" id="299642"/>
    <lineage>
        <taxon>Eukaryota</taxon>
        <taxon>Metazoa</taxon>
        <taxon>Ecdysozoa</taxon>
        <taxon>Arthropoda</taxon>
        <taxon>Chelicerata</taxon>
        <taxon>Arachnida</taxon>
        <taxon>Araneae</taxon>
        <taxon>Araneomorphae</taxon>
        <taxon>Entelegynae</taxon>
        <taxon>Araneoidea</taxon>
        <taxon>Nephilidae</taxon>
        <taxon>Nephila</taxon>
    </lineage>
</organism>
<feature type="region of interest" description="Disordered" evidence="1">
    <location>
        <begin position="45"/>
        <end position="64"/>
    </location>
</feature>
<protein>
    <submittedName>
        <fullName evidence="2">Uncharacterized protein</fullName>
    </submittedName>
</protein>
<evidence type="ECO:0000256" key="1">
    <source>
        <dbReference type="SAM" id="MobiDB-lite"/>
    </source>
</evidence>
<comment type="caution">
    <text evidence="2">The sequence shown here is derived from an EMBL/GenBank/DDBJ whole genome shotgun (WGS) entry which is preliminary data.</text>
</comment>
<accession>A0A8X6IQD4</accession>
<proteinExistence type="predicted"/>
<name>A0A8X6IQD4_NEPPI</name>
<gene>
    <name evidence="2" type="ORF">NPIL_507341</name>
</gene>
<dbReference type="EMBL" id="BMAW01092618">
    <property type="protein sequence ID" value="GFS55917.1"/>
    <property type="molecule type" value="Genomic_DNA"/>
</dbReference>
<reference evidence="2" key="1">
    <citation type="submission" date="2020-08" db="EMBL/GenBank/DDBJ databases">
        <title>Multicomponent nature underlies the extraordinary mechanical properties of spider dragline silk.</title>
        <authorList>
            <person name="Kono N."/>
            <person name="Nakamura H."/>
            <person name="Mori M."/>
            <person name="Yoshida Y."/>
            <person name="Ohtoshi R."/>
            <person name="Malay A.D."/>
            <person name="Moran D.A.P."/>
            <person name="Tomita M."/>
            <person name="Numata K."/>
            <person name="Arakawa K."/>
        </authorList>
    </citation>
    <scope>NUCLEOTIDE SEQUENCE</scope>
</reference>
<evidence type="ECO:0000313" key="2">
    <source>
        <dbReference type="EMBL" id="GFS55917.1"/>
    </source>
</evidence>
<feature type="region of interest" description="Disordered" evidence="1">
    <location>
        <begin position="1"/>
        <end position="22"/>
    </location>
</feature>
<feature type="compositionally biased region" description="Low complexity" evidence="1">
    <location>
        <begin position="9"/>
        <end position="22"/>
    </location>
</feature>
<keyword evidence="3" id="KW-1185">Reference proteome</keyword>
<dbReference type="Proteomes" id="UP000887013">
    <property type="component" value="Unassembled WGS sequence"/>
</dbReference>
<dbReference type="AlphaFoldDB" id="A0A8X6IQD4"/>